<evidence type="ECO:0000313" key="1">
    <source>
        <dbReference type="EMBL" id="SFV65109.1"/>
    </source>
</evidence>
<name>A0A1W1CH56_9ZZZZ</name>
<proteinExistence type="predicted"/>
<accession>A0A1W1CH56</accession>
<dbReference type="InterPro" id="IPR036527">
    <property type="entry name" value="SCP2_sterol-bd_dom_sf"/>
</dbReference>
<reference evidence="1" key="1">
    <citation type="submission" date="2016-10" db="EMBL/GenBank/DDBJ databases">
        <authorList>
            <person name="de Groot N.N."/>
        </authorList>
    </citation>
    <scope>NUCLEOTIDE SEQUENCE</scope>
</reference>
<evidence type="ECO:0008006" key="2">
    <source>
        <dbReference type="Google" id="ProtNLM"/>
    </source>
</evidence>
<dbReference type="EMBL" id="FPHN01000178">
    <property type="protein sequence ID" value="SFV65109.1"/>
    <property type="molecule type" value="Genomic_DNA"/>
</dbReference>
<protein>
    <recommendedName>
        <fullName evidence="2">SCP2 domain-containing protein</fullName>
    </recommendedName>
</protein>
<dbReference type="AlphaFoldDB" id="A0A1W1CH56"/>
<organism evidence="1">
    <name type="scientific">hydrothermal vent metagenome</name>
    <dbReference type="NCBI Taxonomy" id="652676"/>
    <lineage>
        <taxon>unclassified sequences</taxon>
        <taxon>metagenomes</taxon>
        <taxon>ecological metagenomes</taxon>
    </lineage>
</organism>
<gene>
    <name evidence="1" type="ORF">MNB_SV-14-971</name>
</gene>
<dbReference type="Gene3D" id="3.30.1050.10">
    <property type="entry name" value="SCP2 sterol-binding domain"/>
    <property type="match status" value="1"/>
</dbReference>
<sequence>MGELFSEDWINLLKDLWNASEDISGKLAEINFCSTITCGFKNEEFPKCIFIVQNGIAISAGLYQGEKSDWDMRAKKDSWNKWSKKSLGMTGMSIAVATGQLQFKKGDFKTMFKNPSMTGPFIKSFALMTQI</sequence>
<dbReference type="SUPFAM" id="SSF55718">
    <property type="entry name" value="SCP-like"/>
    <property type="match status" value="1"/>
</dbReference>